<evidence type="ECO:0000313" key="2">
    <source>
        <dbReference type="Proteomes" id="UP000017184"/>
    </source>
</evidence>
<dbReference type="OrthoDB" id="9800373at2"/>
<dbReference type="STRING" id="946483.Cenrod_0689"/>
<dbReference type="KEGG" id="cbx:Cenrod_0689"/>
<sequence>MKLHSATPTSETIAAYGGGLLRIGADAITHSVVVVAGKGWSPWSCPSFAEIQPAHIEELAALGVGLVLLGTGSRQHFPHPSLCRALFERHIALECMTTAAACRTFNILVQDGRDVAAALIMEADSAEQAG</sequence>
<keyword evidence="2" id="KW-1185">Reference proteome</keyword>
<dbReference type="eggNOG" id="COG3737">
    <property type="taxonomic scope" value="Bacteria"/>
</dbReference>
<dbReference type="RefSeq" id="WP_022771617.1">
    <property type="nucleotide sequence ID" value="NC_022576.1"/>
</dbReference>
<reference evidence="1 2" key="1">
    <citation type="journal article" date="2013" name="Genome Biol.">
        <title>Genomic analysis reveals key aspects of prokaryotic symbiosis in the phototrophic consortium "Chlorochromatium aggregatum".</title>
        <authorList>
            <person name="Liu Z."/>
            <person name="Muller J."/>
            <person name="Li T."/>
            <person name="Alvey R.M."/>
            <person name="Vogl K."/>
            <person name="Frigaard N.U."/>
            <person name="Rockwell N.C."/>
            <person name="Boyd E.S."/>
            <person name="Tomsho L.P."/>
            <person name="Schuster S.C."/>
            <person name="Henke P."/>
            <person name="Rohde M."/>
            <person name="Overmann J."/>
            <person name="Bryant D.A."/>
        </authorList>
    </citation>
    <scope>NUCLEOTIDE SEQUENCE [LARGE SCALE GENOMIC DNA]</scope>
    <source>
        <strain evidence="1">CR</strain>
    </source>
</reference>
<organism evidence="1 2">
    <name type="scientific">Candidatus Symbiobacter mobilis CR</name>
    <dbReference type="NCBI Taxonomy" id="946483"/>
    <lineage>
        <taxon>Bacteria</taxon>
        <taxon>Pseudomonadati</taxon>
        <taxon>Pseudomonadota</taxon>
        <taxon>Betaproteobacteria</taxon>
        <taxon>Burkholderiales</taxon>
        <taxon>Comamonadaceae</taxon>
    </lineage>
</organism>
<protein>
    <submittedName>
        <fullName evidence="1">Uncharacterized protein</fullName>
    </submittedName>
</protein>
<accession>U5N5K3</accession>
<dbReference type="HOGENOM" id="CLU_074390_2_1_4"/>
<proteinExistence type="predicted"/>
<dbReference type="PATRIC" id="fig|946483.4.peg.688"/>
<dbReference type="PANTHER" id="PTHR21192:SF2">
    <property type="entry name" value="NADH DEHYDROGENASE [UBIQUINONE] 1 ALPHA SUBCOMPLEX ASSEMBLY FACTOR 3"/>
    <property type="match status" value="1"/>
</dbReference>
<dbReference type="Pfam" id="PF04430">
    <property type="entry name" value="DUF498"/>
    <property type="match status" value="1"/>
</dbReference>
<dbReference type="SUPFAM" id="SSF64076">
    <property type="entry name" value="MTH938-like"/>
    <property type="match status" value="1"/>
</dbReference>
<dbReference type="AlphaFoldDB" id="U5N5K3"/>
<gene>
    <name evidence="1" type="ORF">Cenrod_0689</name>
</gene>
<dbReference type="InterPro" id="IPR036748">
    <property type="entry name" value="MTH938-like_sf"/>
</dbReference>
<dbReference type="Gene3D" id="3.40.1230.10">
    <property type="entry name" value="MTH938-like"/>
    <property type="match status" value="1"/>
</dbReference>
<dbReference type="EMBL" id="CP004885">
    <property type="protein sequence ID" value="AGX86796.1"/>
    <property type="molecule type" value="Genomic_DNA"/>
</dbReference>
<dbReference type="InterPro" id="IPR007523">
    <property type="entry name" value="NDUFAF3/AAMDC"/>
</dbReference>
<name>U5N5K3_9BURK</name>
<dbReference type="PANTHER" id="PTHR21192">
    <property type="entry name" value="NUCLEAR PROTEIN E3-3"/>
    <property type="match status" value="1"/>
</dbReference>
<dbReference type="Proteomes" id="UP000017184">
    <property type="component" value="Chromosome"/>
</dbReference>
<evidence type="ECO:0000313" key="1">
    <source>
        <dbReference type="EMBL" id="AGX86796.1"/>
    </source>
</evidence>